<proteinExistence type="inferred from homology"/>
<dbReference type="Pfam" id="PF01266">
    <property type="entry name" value="DAO"/>
    <property type="match status" value="1"/>
</dbReference>
<evidence type="ECO:0000256" key="3">
    <source>
        <dbReference type="ARBA" id="ARBA00022630"/>
    </source>
</evidence>
<protein>
    <submittedName>
        <fullName evidence="9">Glycerol-3-phosphate dehydrogenase</fullName>
    </submittedName>
</protein>
<dbReference type="InterPro" id="IPR006076">
    <property type="entry name" value="FAD-dep_OxRdtase"/>
</dbReference>
<keyword evidence="3" id="KW-0285">Flavoprotein</keyword>
<keyword evidence="4" id="KW-0319">Glycerol metabolism</keyword>
<name>A0A521EVN1_9BACT</name>
<sequence>MKKNRQELVEALTDDPLIWDFIIIGGGATGLGTAVEAASRGYRTLLLEQHDFAKGTSSRSTKLVHGGVRYLRQGNVALVLEALRERGLLRQNAPHLVKNQSFIVPNYDWWEGPFYGIGLKIYDKLAGDLGLGPSEHLSKEETLKHIPTLEPADLDGGVIYHDAQFDDSRLAVNLLQTLFDQGGVGINYMEVTGLLKANNLVSGVKVEDREGIHSFELQARAVINATGAFTDRIRQMDDPDTKEIIRPSQGVHIVLDESFQPGESAIMVPKTDDGRVLFAVPWHNRIIVGTTDTPIESPTLEPRAQEEEIEFLLTHAARYLTKDPEPDDVLSVFAGIRPLVAPGGGDDTSSISRDHTLIIDPSGLVTIAGGKWTTYRKMAEDTIDEAAVVAGLDERESVTENLRLHGWLKNAEAADPFELYGSDALSLKKIASERDDGNPPLHPNLPYTAAEVIWAVRSEMARTVEDVLARRTRSLLLDARASIAIAEPVARIMAAELGRDQQWVKQQVEAYTQLAKGYYLGD</sequence>
<dbReference type="Gene3D" id="3.50.50.60">
    <property type="entry name" value="FAD/NAD(P)-binding domain"/>
    <property type="match status" value="1"/>
</dbReference>
<dbReference type="PRINTS" id="PR01001">
    <property type="entry name" value="FADG3PDH"/>
</dbReference>
<evidence type="ECO:0000256" key="2">
    <source>
        <dbReference type="ARBA" id="ARBA00007330"/>
    </source>
</evidence>
<evidence type="ECO:0000259" key="7">
    <source>
        <dbReference type="Pfam" id="PF01266"/>
    </source>
</evidence>
<feature type="domain" description="Alpha-glycerophosphate oxidase C-terminal" evidence="8">
    <location>
        <begin position="382"/>
        <end position="502"/>
    </location>
</feature>
<dbReference type="SUPFAM" id="SSF51905">
    <property type="entry name" value="FAD/NAD(P)-binding domain"/>
    <property type="match status" value="1"/>
</dbReference>
<accession>A0A521EVN1</accession>
<reference evidence="9 10" key="1">
    <citation type="submission" date="2017-05" db="EMBL/GenBank/DDBJ databases">
        <authorList>
            <person name="Varghese N."/>
            <person name="Submissions S."/>
        </authorList>
    </citation>
    <scope>NUCLEOTIDE SEQUENCE [LARGE SCALE GENOMIC DNA]</scope>
    <source>
        <strain evidence="9 10">DSM 21194</strain>
    </source>
</reference>
<dbReference type="AlphaFoldDB" id="A0A521EVN1"/>
<organism evidence="9 10">
    <name type="scientific">Fodinibius sediminis</name>
    <dbReference type="NCBI Taxonomy" id="1214077"/>
    <lineage>
        <taxon>Bacteria</taxon>
        <taxon>Pseudomonadati</taxon>
        <taxon>Balneolota</taxon>
        <taxon>Balneolia</taxon>
        <taxon>Balneolales</taxon>
        <taxon>Balneolaceae</taxon>
        <taxon>Fodinibius</taxon>
    </lineage>
</organism>
<dbReference type="OrthoDB" id="9766796at2"/>
<gene>
    <name evidence="9" type="ORF">SAMN06265218_11941</name>
</gene>
<dbReference type="InterPro" id="IPR038299">
    <property type="entry name" value="DAO_C_sf"/>
</dbReference>
<dbReference type="GO" id="GO:0006071">
    <property type="term" value="P:glycerol metabolic process"/>
    <property type="evidence" value="ECO:0007669"/>
    <property type="project" value="UniProtKB-KW"/>
</dbReference>
<dbReference type="Gene3D" id="1.10.8.870">
    <property type="entry name" value="Alpha-glycerophosphate oxidase, cap domain"/>
    <property type="match status" value="1"/>
</dbReference>
<dbReference type="RefSeq" id="WP_142715767.1">
    <property type="nucleotide sequence ID" value="NZ_FXTH01000019.1"/>
</dbReference>
<evidence type="ECO:0000256" key="1">
    <source>
        <dbReference type="ARBA" id="ARBA00001974"/>
    </source>
</evidence>
<dbReference type="InterPro" id="IPR031656">
    <property type="entry name" value="DAO_C"/>
</dbReference>
<comment type="similarity">
    <text evidence="2">Belongs to the FAD-dependent glycerol-3-phosphate dehydrogenase family.</text>
</comment>
<evidence type="ECO:0000256" key="4">
    <source>
        <dbReference type="ARBA" id="ARBA00022798"/>
    </source>
</evidence>
<evidence type="ECO:0000256" key="6">
    <source>
        <dbReference type="ARBA" id="ARBA00023002"/>
    </source>
</evidence>
<dbReference type="Proteomes" id="UP000317593">
    <property type="component" value="Unassembled WGS sequence"/>
</dbReference>
<dbReference type="InterPro" id="IPR036188">
    <property type="entry name" value="FAD/NAD-bd_sf"/>
</dbReference>
<keyword evidence="10" id="KW-1185">Reference proteome</keyword>
<dbReference type="PROSITE" id="PS00978">
    <property type="entry name" value="FAD_G3PDH_2"/>
    <property type="match status" value="1"/>
</dbReference>
<dbReference type="InterPro" id="IPR000447">
    <property type="entry name" value="G3P_DH_FAD-dep"/>
</dbReference>
<comment type="cofactor">
    <cofactor evidence="1">
        <name>FAD</name>
        <dbReference type="ChEBI" id="CHEBI:57692"/>
    </cofactor>
</comment>
<dbReference type="GO" id="GO:0046168">
    <property type="term" value="P:glycerol-3-phosphate catabolic process"/>
    <property type="evidence" value="ECO:0007669"/>
    <property type="project" value="TreeGrafter"/>
</dbReference>
<dbReference type="GO" id="GO:0004368">
    <property type="term" value="F:glycerol-3-phosphate dehydrogenase (quinone) activity"/>
    <property type="evidence" value="ECO:0007669"/>
    <property type="project" value="InterPro"/>
</dbReference>
<keyword evidence="5" id="KW-0274">FAD</keyword>
<evidence type="ECO:0000256" key="5">
    <source>
        <dbReference type="ARBA" id="ARBA00022827"/>
    </source>
</evidence>
<dbReference type="Pfam" id="PF16901">
    <property type="entry name" value="DAO_C"/>
    <property type="match status" value="1"/>
</dbReference>
<evidence type="ECO:0000313" key="9">
    <source>
        <dbReference type="EMBL" id="SMO87965.1"/>
    </source>
</evidence>
<feature type="domain" description="FAD dependent oxidoreductase" evidence="7">
    <location>
        <begin position="20"/>
        <end position="373"/>
    </location>
</feature>
<dbReference type="PANTHER" id="PTHR11985">
    <property type="entry name" value="GLYCEROL-3-PHOSPHATE DEHYDROGENASE"/>
    <property type="match status" value="1"/>
</dbReference>
<keyword evidence="6" id="KW-0560">Oxidoreductase</keyword>
<dbReference type="Gene3D" id="3.30.9.10">
    <property type="entry name" value="D-Amino Acid Oxidase, subunit A, domain 2"/>
    <property type="match status" value="1"/>
</dbReference>
<evidence type="ECO:0000313" key="10">
    <source>
        <dbReference type="Proteomes" id="UP000317593"/>
    </source>
</evidence>
<dbReference type="EMBL" id="FXTH01000019">
    <property type="protein sequence ID" value="SMO87965.1"/>
    <property type="molecule type" value="Genomic_DNA"/>
</dbReference>
<dbReference type="PANTHER" id="PTHR11985:SF35">
    <property type="entry name" value="ANAEROBIC GLYCEROL-3-PHOSPHATE DEHYDROGENASE SUBUNIT A"/>
    <property type="match status" value="1"/>
</dbReference>
<evidence type="ECO:0000259" key="8">
    <source>
        <dbReference type="Pfam" id="PF16901"/>
    </source>
</evidence>